<evidence type="ECO:0000256" key="2">
    <source>
        <dbReference type="SAM" id="MobiDB-lite"/>
    </source>
</evidence>
<dbReference type="InterPro" id="IPR015943">
    <property type="entry name" value="WD40/YVTN_repeat-like_dom_sf"/>
</dbReference>
<feature type="region of interest" description="Disordered" evidence="2">
    <location>
        <begin position="1223"/>
        <end position="1307"/>
    </location>
</feature>
<dbReference type="SMART" id="SM00320">
    <property type="entry name" value="WD40"/>
    <property type="match status" value="3"/>
</dbReference>
<dbReference type="Gene3D" id="1.25.40.470">
    <property type="match status" value="1"/>
</dbReference>
<dbReference type="EMBL" id="LFYR01001237">
    <property type="protein sequence ID" value="KMZ63413.1"/>
    <property type="molecule type" value="Genomic_DNA"/>
</dbReference>
<gene>
    <name evidence="3" type="ORF">ZOSMA_40G00430</name>
</gene>
<reference evidence="4" key="1">
    <citation type="journal article" date="2016" name="Nature">
        <title>The genome of the seagrass Zostera marina reveals angiosperm adaptation to the sea.</title>
        <authorList>
            <person name="Olsen J.L."/>
            <person name="Rouze P."/>
            <person name="Verhelst B."/>
            <person name="Lin Y.-C."/>
            <person name="Bayer T."/>
            <person name="Collen J."/>
            <person name="Dattolo E."/>
            <person name="De Paoli E."/>
            <person name="Dittami S."/>
            <person name="Maumus F."/>
            <person name="Michel G."/>
            <person name="Kersting A."/>
            <person name="Lauritano C."/>
            <person name="Lohaus R."/>
            <person name="Toepel M."/>
            <person name="Tonon T."/>
            <person name="Vanneste K."/>
            <person name="Amirebrahimi M."/>
            <person name="Brakel J."/>
            <person name="Bostroem C."/>
            <person name="Chovatia M."/>
            <person name="Grimwood J."/>
            <person name="Jenkins J.W."/>
            <person name="Jueterbock A."/>
            <person name="Mraz A."/>
            <person name="Stam W.T."/>
            <person name="Tice H."/>
            <person name="Bornberg-Bauer E."/>
            <person name="Green P.J."/>
            <person name="Pearson G.A."/>
            <person name="Procaccini G."/>
            <person name="Duarte C.M."/>
            <person name="Schmutz J."/>
            <person name="Reusch T.B.H."/>
            <person name="Van de Peer Y."/>
        </authorList>
    </citation>
    <scope>NUCLEOTIDE SEQUENCE [LARGE SCALE GENOMIC DNA]</scope>
    <source>
        <strain evidence="4">cv. Finnish</strain>
    </source>
</reference>
<dbReference type="Proteomes" id="UP000036987">
    <property type="component" value="Unassembled WGS sequence"/>
</dbReference>
<dbReference type="PANTHER" id="PTHR45521:SF2">
    <property type="entry name" value="TRANSDUCIN_WD40 REPEAT-LIKE SUPERFAMILY PROTEIN"/>
    <property type="match status" value="1"/>
</dbReference>
<feature type="compositionally biased region" description="Basic and acidic residues" evidence="2">
    <location>
        <begin position="1249"/>
        <end position="1272"/>
    </location>
</feature>
<organism evidence="3 4">
    <name type="scientific">Zostera marina</name>
    <name type="common">Eelgrass</name>
    <dbReference type="NCBI Taxonomy" id="29655"/>
    <lineage>
        <taxon>Eukaryota</taxon>
        <taxon>Viridiplantae</taxon>
        <taxon>Streptophyta</taxon>
        <taxon>Embryophyta</taxon>
        <taxon>Tracheophyta</taxon>
        <taxon>Spermatophyta</taxon>
        <taxon>Magnoliopsida</taxon>
        <taxon>Liliopsida</taxon>
        <taxon>Zosteraceae</taxon>
        <taxon>Zostera</taxon>
    </lineage>
</organism>
<protein>
    <submittedName>
        <fullName evidence="3">Transducin/WD40 repeat-like superfamily protein</fullName>
    </submittedName>
</protein>
<dbReference type="InterPro" id="IPR001680">
    <property type="entry name" value="WD40_rpt"/>
</dbReference>
<evidence type="ECO:0000256" key="1">
    <source>
        <dbReference type="PROSITE-ProRule" id="PRU00221"/>
    </source>
</evidence>
<keyword evidence="1" id="KW-0853">WD repeat</keyword>
<name>A0A0K9P351_ZOSMR</name>
<feature type="compositionally biased region" description="Polar residues" evidence="2">
    <location>
        <begin position="1278"/>
        <end position="1288"/>
    </location>
</feature>
<dbReference type="OMA" id="FAYQKYM"/>
<dbReference type="PROSITE" id="PS50082">
    <property type="entry name" value="WD_REPEATS_2"/>
    <property type="match status" value="1"/>
</dbReference>
<feature type="compositionally biased region" description="Low complexity" evidence="2">
    <location>
        <begin position="1224"/>
        <end position="1248"/>
    </location>
</feature>
<dbReference type="SUPFAM" id="SSF50978">
    <property type="entry name" value="WD40 repeat-like"/>
    <property type="match status" value="1"/>
</dbReference>
<dbReference type="Pfam" id="PF00400">
    <property type="entry name" value="WD40"/>
    <property type="match status" value="1"/>
</dbReference>
<sequence length="1307" mass="142103">MLRLRAFRPANDKIVKIQLHPTHPWLVTADDSDHVSVWNWDHRQVIYEIKAGGVDHRRLVGAKLEKLAEGDSDYRSKPTEAIRGGSVKQVNFYDDDARFWQHWRNRFAAAEVPSSVLNQTSVFSSPAPTTRGRHFLVICCENKAIFLDLVTMRGRDVPKQELDNRSLLCMEFLSRSSAGDTPLVAFGASDGVIRVLSMITWKMVRRYTGGHKGSVNCLMTFIASSGEALLVSGASDGLLIIWSAEHVQDSRDLVPKLSLKAHDGGVVAIELSRVMGSAPQLITIGSDKTLAIWDTVSFKELRRIKPVPRLACHSVASWCHPRAPNLDILTCVKDSHIWAIEHPTYSALTRPLCELSSLLPPQAIAPNKKLRVYCMVAHPLQPHIVATGTNIGVILSEFDPKALPAVVPLPTPKGGKEHSAIYIVERELKLLNFQLSNTANPSVGAIGSISEKGRSSADPLESMHVKQTRKHISTPAPHDSYSILSVSSSGRYVSVVWPDIPSFSVYKVSDWSVVDSGTGRLFAWDTCGDRYALVETVLVPRVPLVVKGGSSRKAREAAAAAAQAAAAAASAASSATVQVRILLDEGSPHVLRSSIDGRNEPVVGLHGGALLGVAYKTSRRVHPVSTTAISAIQSMPLSGFGSSAGPSSFSSFEEMKISAESPPQNFQLYSWENFQPVSGLLAQPEWTAWDQTVEFCAFAYHQYIVISSLRPQYRYLGDVAISNATGAVWHRRQLFVATPTTIECVFVDAGVAPVDLETIKRKEEMKAKEAQSRAVAEHGELALITVDNPQVSTNERIPLRPPMLQVVRLASFQYSPSIPPFISLPKQSRVERDDTILHKEFEGRKVNEVAVAGGGVSVAVTRFPPEQKRPVGPLVMVGVRDGILWLIDRYMCAHALSLSHPGIRCRCLTAHGDVVSAVKWASRLGREHHDDLAQFMLGMGYAMEALHLPGISKRLEFDLAMQSNDLKRALQCLLTMSNSRDVGHENAGTDITAILSLTAVKQENLVDAVQGIVKFAKEFVDLIDVADATGQTDVAREALKRLATAGSVKGALQGQVLRGVALRLANHGELTRLSALVSNLISSGQGREAAFAAAILGDNALMEKAWQDTGMLSEAVLHAHAHGRPTLRTLAQEWNSMLQKEFEPTVTEKVDATSAFLASLEEPKLTSLEDAQKKPPIEILPPGMASLSAPPITIKKPVSAKPSQTPVLQELNKPLMLEAAEPVTTTAPPTTTPDLDQQPTTLPLTTDAVKQEDGSPKESIIEEKDSNEDNHSSKKITSENPASDNPQEGSFIPENIITKPPEASSAI</sequence>
<dbReference type="InterPro" id="IPR036322">
    <property type="entry name" value="WD40_repeat_dom_sf"/>
</dbReference>
<evidence type="ECO:0000313" key="4">
    <source>
        <dbReference type="Proteomes" id="UP000036987"/>
    </source>
</evidence>
<dbReference type="STRING" id="29655.A0A0K9P351"/>
<proteinExistence type="predicted"/>
<accession>A0A0K9P351</accession>
<dbReference type="PANTHER" id="PTHR45521">
    <property type="entry name" value="TSET COMPLEX MEMBER TSTF"/>
    <property type="match status" value="1"/>
</dbReference>
<feature type="repeat" description="WD" evidence="1">
    <location>
        <begin position="259"/>
        <end position="303"/>
    </location>
</feature>
<comment type="caution">
    <text evidence="3">The sequence shown here is derived from an EMBL/GenBank/DDBJ whole genome shotgun (WGS) entry which is preliminary data.</text>
</comment>
<dbReference type="InterPro" id="IPR053290">
    <property type="entry name" value="TSET_complex_member"/>
</dbReference>
<evidence type="ECO:0000313" key="3">
    <source>
        <dbReference type="EMBL" id="KMZ63413.1"/>
    </source>
</evidence>
<dbReference type="OrthoDB" id="509637at2759"/>
<keyword evidence="4" id="KW-1185">Reference proteome</keyword>
<dbReference type="Gene3D" id="2.130.10.10">
    <property type="entry name" value="YVTN repeat-like/Quinoprotein amine dehydrogenase"/>
    <property type="match status" value="1"/>
</dbReference>